<dbReference type="GO" id="GO:0005886">
    <property type="term" value="C:plasma membrane"/>
    <property type="evidence" value="ECO:0007669"/>
    <property type="project" value="UniProtKB-SubCell"/>
</dbReference>
<evidence type="ECO:0000313" key="7">
    <source>
        <dbReference type="EMBL" id="WDE01708.1"/>
    </source>
</evidence>
<evidence type="ECO:0000256" key="5">
    <source>
        <dbReference type="ARBA" id="ARBA00023136"/>
    </source>
</evidence>
<dbReference type="EMBL" id="CP059735">
    <property type="protein sequence ID" value="WDE01708.1"/>
    <property type="molecule type" value="Genomic_DNA"/>
</dbReference>
<dbReference type="AlphaFoldDB" id="A0AAF0C5M3"/>
<keyword evidence="2" id="KW-1003">Cell membrane</keyword>
<sequence length="78" mass="8821">MHISASLLLILTLLSIGLSRYYPASWWLTVILVLLTVVKGQQITDVFMELRHAPANWRLFLLAYAVVIPILLGAILYL</sequence>
<reference evidence="7 8" key="1">
    <citation type="journal article" date="2015" name="Genome Announc.">
        <title>Draft Genome Sequences of Marine Isolates of Thalassomonas viridans and Thalassomonas actiniarum.</title>
        <authorList>
            <person name="Olonade I."/>
            <person name="van Zyl L.J."/>
            <person name="Trindade M."/>
        </authorList>
    </citation>
    <scope>NUCLEOTIDE SEQUENCE [LARGE SCALE GENOMIC DNA]</scope>
    <source>
        <strain evidence="7 8">A5K-106</strain>
    </source>
</reference>
<organism evidence="7 8">
    <name type="scientific">Thalassomonas actiniarum</name>
    <dbReference type="NCBI Taxonomy" id="485447"/>
    <lineage>
        <taxon>Bacteria</taxon>
        <taxon>Pseudomonadati</taxon>
        <taxon>Pseudomonadota</taxon>
        <taxon>Gammaproteobacteria</taxon>
        <taxon>Alteromonadales</taxon>
        <taxon>Colwelliaceae</taxon>
        <taxon>Thalassomonas</taxon>
    </lineage>
</organism>
<keyword evidence="5 6" id="KW-0472">Membrane</keyword>
<keyword evidence="8" id="KW-1185">Reference proteome</keyword>
<evidence type="ECO:0000256" key="2">
    <source>
        <dbReference type="ARBA" id="ARBA00022475"/>
    </source>
</evidence>
<reference evidence="7 8" key="2">
    <citation type="journal article" date="2022" name="Mar. Drugs">
        <title>Bioassay-Guided Fractionation Leads to the Detection of Cholic Acid Generated by the Rare Thalassomonas sp.</title>
        <authorList>
            <person name="Pheiffer F."/>
            <person name="Schneider Y.K."/>
            <person name="Hansen E.H."/>
            <person name="Andersen J.H."/>
            <person name="Isaksson J."/>
            <person name="Busche T."/>
            <person name="R C."/>
            <person name="Kalinowski J."/>
            <person name="Zyl L.V."/>
            <person name="Trindade M."/>
        </authorList>
    </citation>
    <scope>NUCLEOTIDE SEQUENCE [LARGE SCALE GENOMIC DNA]</scope>
    <source>
        <strain evidence="7 8">A5K-106</strain>
    </source>
</reference>
<evidence type="ECO:0000256" key="1">
    <source>
        <dbReference type="ARBA" id="ARBA00004651"/>
    </source>
</evidence>
<comment type="subcellular location">
    <subcellularLocation>
        <location evidence="1">Cell membrane</location>
        <topology evidence="1">Multi-pass membrane protein</topology>
    </subcellularLocation>
</comment>
<keyword evidence="4 6" id="KW-1133">Transmembrane helix</keyword>
<dbReference type="Pfam" id="PF03626">
    <property type="entry name" value="COX4_pro"/>
    <property type="match status" value="1"/>
</dbReference>
<accession>A0AAF0C5M3</accession>
<dbReference type="InterPro" id="IPR005171">
    <property type="entry name" value="Cyt_c_oxidase_su4_prok"/>
</dbReference>
<dbReference type="KEGG" id="tact:SG35_001510"/>
<evidence type="ECO:0000256" key="6">
    <source>
        <dbReference type="SAM" id="Phobius"/>
    </source>
</evidence>
<evidence type="ECO:0000256" key="3">
    <source>
        <dbReference type="ARBA" id="ARBA00022692"/>
    </source>
</evidence>
<proteinExistence type="predicted"/>
<dbReference type="Proteomes" id="UP000032568">
    <property type="component" value="Chromosome"/>
</dbReference>
<name>A0AAF0C5M3_9GAMM</name>
<gene>
    <name evidence="7" type="ORF">SG35_001510</name>
</gene>
<evidence type="ECO:0000256" key="4">
    <source>
        <dbReference type="ARBA" id="ARBA00022989"/>
    </source>
</evidence>
<feature type="transmembrane region" description="Helical" evidence="6">
    <location>
        <begin position="59"/>
        <end position="77"/>
    </location>
</feature>
<protein>
    <submittedName>
        <fullName evidence="7">Cytochrome C oxidase subunit IV family protein</fullName>
    </submittedName>
</protein>
<keyword evidence="3 6" id="KW-0812">Transmembrane</keyword>
<evidence type="ECO:0000313" key="8">
    <source>
        <dbReference type="Proteomes" id="UP000032568"/>
    </source>
</evidence>